<dbReference type="InterPro" id="IPR029025">
    <property type="entry name" value="T3SS_substrate_exporter_C"/>
</dbReference>
<organism evidence="2 4">
    <name type="scientific">Treponema phagedenis</name>
    <dbReference type="NCBI Taxonomy" id="162"/>
    <lineage>
        <taxon>Bacteria</taxon>
        <taxon>Pseudomonadati</taxon>
        <taxon>Spirochaetota</taxon>
        <taxon>Spirochaetia</taxon>
        <taxon>Spirochaetales</taxon>
        <taxon>Treponemataceae</taxon>
        <taxon>Treponema</taxon>
    </lineage>
</organism>
<keyword evidence="3" id="KW-0966">Cell projection</keyword>
<dbReference type="GO" id="GO:0009306">
    <property type="term" value="P:protein secretion"/>
    <property type="evidence" value="ECO:0007669"/>
    <property type="project" value="InterPro"/>
</dbReference>
<dbReference type="PANTHER" id="PTHR30531:SF12">
    <property type="entry name" value="FLAGELLAR BIOSYNTHETIC PROTEIN FLHB"/>
    <property type="match status" value="1"/>
</dbReference>
<dbReference type="PANTHER" id="PTHR30531">
    <property type="entry name" value="FLAGELLAR BIOSYNTHETIC PROTEIN FLHB"/>
    <property type="match status" value="1"/>
</dbReference>
<reference evidence="3 5" key="3">
    <citation type="submission" date="2019-08" db="EMBL/GenBank/DDBJ databases">
        <authorList>
            <person name="Kuhnert P."/>
        </authorList>
    </citation>
    <scope>NUCLEOTIDE SEQUENCE [LARGE SCALE GENOMIC DNA]</scope>
    <source>
        <strain evidence="3 5">B36.5</strain>
    </source>
</reference>
<evidence type="ECO:0000313" key="4">
    <source>
        <dbReference type="Proteomes" id="UP000042527"/>
    </source>
</evidence>
<dbReference type="GeneID" id="57753827"/>
<keyword evidence="4" id="KW-1185">Reference proteome</keyword>
<dbReference type="Gene3D" id="3.40.1690.10">
    <property type="entry name" value="secretion proteins EscU"/>
    <property type="match status" value="1"/>
</dbReference>
<dbReference type="EMBL" id="CP042817">
    <property type="protein sequence ID" value="QEJ98581.1"/>
    <property type="molecule type" value="Genomic_DNA"/>
</dbReference>
<sequence length="104" mass="11257">MTKKKTPCSAALSYTLGSSAPIIVAKGKGQIAEKILEIADKHSVPIIQDTILAEILSEQQIGACIPDETYQAVAAIFAFLAKQSSSYAKENFLAGLYKKTEYHH</sequence>
<evidence type="ECO:0000313" key="3">
    <source>
        <dbReference type="EMBL" id="QEJ98581.1"/>
    </source>
</evidence>
<dbReference type="RefSeq" id="WP_002697905.1">
    <property type="nucleotide sequence ID" value="NZ_CDNC01000045.1"/>
</dbReference>
<protein>
    <submittedName>
        <fullName evidence="3">Flagellar biosynthesis protein FlhB</fullName>
    </submittedName>
    <submittedName>
        <fullName evidence="2">Putative FlhB domain protein</fullName>
    </submittedName>
</protein>
<dbReference type="Proteomes" id="UP000042527">
    <property type="component" value="Unassembled WGS sequence"/>
</dbReference>
<evidence type="ECO:0000313" key="2">
    <source>
        <dbReference type="EMBL" id="CEM62753.1"/>
    </source>
</evidence>
<accession>A0A0B7GW68</accession>
<dbReference type="EMBL" id="CDNC01000045">
    <property type="protein sequence ID" value="CEM62753.1"/>
    <property type="molecule type" value="Genomic_DNA"/>
</dbReference>
<dbReference type="Proteomes" id="UP000323594">
    <property type="component" value="Chromosome"/>
</dbReference>
<reference evidence="2" key="1">
    <citation type="submission" date="2015-01" db="EMBL/GenBank/DDBJ databases">
        <authorList>
            <person name="Xiang T."/>
            <person name="Song Y."/>
            <person name="Huang L."/>
            <person name="Wang B."/>
            <person name="Wu P."/>
        </authorList>
    </citation>
    <scope>NUCLEOTIDE SEQUENCE [LARGE SCALE GENOMIC DNA]</scope>
    <source>
        <strain evidence="2">V1</strain>
    </source>
</reference>
<dbReference type="Pfam" id="PF01312">
    <property type="entry name" value="Bac_export_2"/>
    <property type="match status" value="1"/>
</dbReference>
<keyword evidence="3" id="KW-0282">Flagellum</keyword>
<comment type="similarity">
    <text evidence="1">Belongs to the type III secretion exporter family.</text>
</comment>
<reference evidence="4" key="2">
    <citation type="submission" date="2015-01" db="EMBL/GenBank/DDBJ databases">
        <authorList>
            <person name="Manzoor Shahid"/>
            <person name="Zubair Saima"/>
        </authorList>
    </citation>
    <scope>NUCLEOTIDE SEQUENCE [LARGE SCALE GENOMIC DNA]</scope>
    <source>
        <strain evidence="4">V1</strain>
    </source>
</reference>
<name>A0A0B7GW68_TREPH</name>
<dbReference type="AlphaFoldDB" id="A0A0B7GW68"/>
<dbReference type="GO" id="GO:0005886">
    <property type="term" value="C:plasma membrane"/>
    <property type="evidence" value="ECO:0007669"/>
    <property type="project" value="TreeGrafter"/>
</dbReference>
<dbReference type="InterPro" id="IPR006135">
    <property type="entry name" value="T3SS_substrate_exporter"/>
</dbReference>
<evidence type="ECO:0000313" key="5">
    <source>
        <dbReference type="Proteomes" id="UP000323594"/>
    </source>
</evidence>
<dbReference type="OrthoDB" id="361231at2"/>
<dbReference type="SUPFAM" id="SSF160544">
    <property type="entry name" value="EscU C-terminal domain-like"/>
    <property type="match status" value="1"/>
</dbReference>
<proteinExistence type="inferred from homology"/>
<evidence type="ECO:0000256" key="1">
    <source>
        <dbReference type="ARBA" id="ARBA00010690"/>
    </source>
</evidence>
<keyword evidence="3" id="KW-0969">Cilium</keyword>
<gene>
    <name evidence="3" type="ORF">FUT82_11630</name>
    <name evidence="2" type="ORF">TPHV1_50013</name>
</gene>